<dbReference type="Proteomes" id="UP000001096">
    <property type="component" value="Unassembled WGS sequence"/>
</dbReference>
<sequence length="151" mass="16202">MKTRNTTPMRQQTRMTEAMSNIWARRQPGGVSRMAVLGAVAMGLGACASPGEGGFGSSVFLDPAKYELYNCQQLVSTRRDVNNRVVELEGLMAKAETGAGGALVSGLAYQTDYRAQRAQRDDLDARIARDNCSAEVAKPAAAPAAPPKRKR</sequence>
<protein>
    <recommendedName>
        <fullName evidence="3">Twin-arginine translocation pathway signal</fullName>
    </recommendedName>
</protein>
<evidence type="ECO:0000313" key="2">
    <source>
        <dbReference type="Proteomes" id="UP000001096"/>
    </source>
</evidence>
<dbReference type="PATRIC" id="fig|883078.3.peg.2632"/>
<gene>
    <name evidence="1" type="ORF">HMPREF9695_02555</name>
</gene>
<dbReference type="eggNOG" id="ENOG5030WQY">
    <property type="taxonomic scope" value="Bacteria"/>
</dbReference>
<dbReference type="HOGENOM" id="CLU_151768_0_0_5"/>
<evidence type="ECO:0000313" key="1">
    <source>
        <dbReference type="EMBL" id="EKS36137.1"/>
    </source>
</evidence>
<organism evidence="1 2">
    <name type="scientific">Afipia broomeae ATCC 49717</name>
    <dbReference type="NCBI Taxonomy" id="883078"/>
    <lineage>
        <taxon>Bacteria</taxon>
        <taxon>Pseudomonadati</taxon>
        <taxon>Pseudomonadota</taxon>
        <taxon>Alphaproteobacteria</taxon>
        <taxon>Hyphomicrobiales</taxon>
        <taxon>Nitrobacteraceae</taxon>
        <taxon>Afipia</taxon>
    </lineage>
</organism>
<accession>K8P0K0</accession>
<dbReference type="AlphaFoldDB" id="K8P0K0"/>
<dbReference type="EMBL" id="AGWX01000004">
    <property type="protein sequence ID" value="EKS36137.1"/>
    <property type="molecule type" value="Genomic_DNA"/>
</dbReference>
<reference evidence="1 2" key="1">
    <citation type="submission" date="2012-04" db="EMBL/GenBank/DDBJ databases">
        <title>The Genome Sequence of Afipia broomeae ATCC 49717.</title>
        <authorList>
            <consortium name="The Broad Institute Genome Sequencing Platform"/>
            <person name="Earl A."/>
            <person name="Ward D."/>
            <person name="Feldgarden M."/>
            <person name="Gevers D."/>
            <person name="Huys G."/>
            <person name="Walker B."/>
            <person name="Young S.K."/>
            <person name="Zeng Q."/>
            <person name="Gargeya S."/>
            <person name="Fitzgerald M."/>
            <person name="Haas B."/>
            <person name="Abouelleil A."/>
            <person name="Alvarado L."/>
            <person name="Arachchi H.M."/>
            <person name="Berlin A."/>
            <person name="Chapman S.B."/>
            <person name="Goldberg J."/>
            <person name="Griggs A."/>
            <person name="Gujja S."/>
            <person name="Hansen M."/>
            <person name="Howarth C."/>
            <person name="Imamovic A."/>
            <person name="Larimer J."/>
            <person name="McCowen C."/>
            <person name="Montmayeur A."/>
            <person name="Murphy C."/>
            <person name="Neiman D."/>
            <person name="Pearson M."/>
            <person name="Priest M."/>
            <person name="Roberts A."/>
            <person name="Saif S."/>
            <person name="Shea T."/>
            <person name="Sisk P."/>
            <person name="Sykes S."/>
            <person name="Wortman J."/>
            <person name="Nusbaum C."/>
            <person name="Birren B."/>
        </authorList>
    </citation>
    <scope>NUCLEOTIDE SEQUENCE [LARGE SCALE GENOMIC DNA]</scope>
    <source>
        <strain evidence="1 2">ATCC 49717</strain>
    </source>
</reference>
<comment type="caution">
    <text evidence="1">The sequence shown here is derived from an EMBL/GenBank/DDBJ whole genome shotgun (WGS) entry which is preliminary data.</text>
</comment>
<proteinExistence type="predicted"/>
<name>K8P0K0_9BRAD</name>
<keyword evidence="2" id="KW-1185">Reference proteome</keyword>
<evidence type="ECO:0008006" key="3">
    <source>
        <dbReference type="Google" id="ProtNLM"/>
    </source>
</evidence>